<protein>
    <recommendedName>
        <fullName evidence="4">Type I secretion target repeat protein</fullName>
    </recommendedName>
</protein>
<evidence type="ECO:0000313" key="2">
    <source>
        <dbReference type="EMBL" id="KGM87159.1"/>
    </source>
</evidence>
<dbReference type="InterPro" id="IPR017853">
    <property type="entry name" value="GH"/>
</dbReference>
<proteinExistence type="predicted"/>
<organism evidence="2 3">
    <name type="scientific">Roseovarius mucosus DSM 17069</name>
    <dbReference type="NCBI Taxonomy" id="1288298"/>
    <lineage>
        <taxon>Bacteria</taxon>
        <taxon>Pseudomonadati</taxon>
        <taxon>Pseudomonadota</taxon>
        <taxon>Alphaproteobacteria</taxon>
        <taxon>Rhodobacterales</taxon>
        <taxon>Roseobacteraceae</taxon>
        <taxon>Roseovarius</taxon>
    </lineage>
</organism>
<dbReference type="AlphaFoldDB" id="A0A0A0HKF8"/>
<dbReference type="EMBL" id="AONH01000016">
    <property type="protein sequence ID" value="KGM87159.1"/>
    <property type="molecule type" value="Genomic_DNA"/>
</dbReference>
<accession>A0A0A0HKF8</accession>
<reference evidence="2 3" key="1">
    <citation type="submission" date="2013-01" db="EMBL/GenBank/DDBJ databases">
        <authorList>
            <person name="Fiebig A."/>
            <person name="Goeker M."/>
            <person name="Klenk H.-P.P."/>
        </authorList>
    </citation>
    <scope>NUCLEOTIDE SEQUENCE [LARGE SCALE GENOMIC DNA]</scope>
    <source>
        <strain evidence="2 3">DSM 17069</strain>
    </source>
</reference>
<dbReference type="SUPFAM" id="SSF51445">
    <property type="entry name" value="(Trans)glycosidases"/>
    <property type="match status" value="1"/>
</dbReference>
<dbReference type="RefSeq" id="WP_037269479.1">
    <property type="nucleotide sequence ID" value="NZ_KN293975.1"/>
</dbReference>
<sequence length="599" mass="64736">MPFSISAGYLSDTTFSQAHFGANALALRDRVGEEGTYDNVARALGVEHVRYPGGSLTEYYFDIRNPDSDIAVNSETGEETSFLPISDALGFAEEEGIAVTIVLPTRHFLSDEVDENGNRLPDIDEAALRGFLRDVFDGHYGAPDIQAIEIGNEYWGSGGMNTFEYGRLASEMAVMVKDEIRHHPEAEHLSETDILVQMGTNYGQFALSNLFSGTGEDQLTELNETYGLNLSEEEYIYSSGDVAWAKVANAVILNEFDTGAEQSAIDGVVAHVYSKGADTPNSRYFELSQIADTWLKEMPGLDIYATEWNLKRSVSEDPQEEFGLKQAHEMLNVLEAFSWGGVDAAHVWPIQMNSRTGLADGEGDADIRAPGEMFRMLNETLPGTRPLGLAGSEGRETELSGETADVHVFYAPDRLVTFVASTSDEASEEVVDFMGILRDLGDVTITRLGVAEGEIPSASTAVPVVTNENPQDLIEDGILIADLAPHEILMIEMLNPIFTAELARMVADTDDNPEEIEVEDSDNEVASNVLNFADYLQANISETDSAESVIPVIPSPEEPQEAPDSAAGIGDDEGGSSGGGDFGFGALALAFLPILLLAA</sequence>
<dbReference type="Proteomes" id="UP000030021">
    <property type="component" value="Unassembled WGS sequence"/>
</dbReference>
<evidence type="ECO:0000313" key="3">
    <source>
        <dbReference type="Proteomes" id="UP000030021"/>
    </source>
</evidence>
<dbReference type="eggNOG" id="COG3534">
    <property type="taxonomic scope" value="Bacteria"/>
</dbReference>
<evidence type="ECO:0000256" key="1">
    <source>
        <dbReference type="SAM" id="MobiDB-lite"/>
    </source>
</evidence>
<feature type="region of interest" description="Disordered" evidence="1">
    <location>
        <begin position="553"/>
        <end position="575"/>
    </location>
</feature>
<gene>
    <name evidence="2" type="ORF">rosmuc_03462</name>
</gene>
<evidence type="ECO:0008006" key="4">
    <source>
        <dbReference type="Google" id="ProtNLM"/>
    </source>
</evidence>
<dbReference type="HOGENOM" id="CLU_469195_0_0_5"/>
<dbReference type="STRING" id="215743.ROSMUCSMR3_00646"/>
<dbReference type="PATRIC" id="fig|1288298.3.peg.3472"/>
<comment type="caution">
    <text evidence="2">The sequence shown here is derived from an EMBL/GenBank/DDBJ whole genome shotgun (WGS) entry which is preliminary data.</text>
</comment>
<dbReference type="Gene3D" id="3.20.20.80">
    <property type="entry name" value="Glycosidases"/>
    <property type="match status" value="1"/>
</dbReference>
<name>A0A0A0HKF8_9RHOB</name>